<evidence type="ECO:0000313" key="3">
    <source>
        <dbReference type="EMBL" id="KAK3306112.1"/>
    </source>
</evidence>
<evidence type="ECO:0000313" key="4">
    <source>
        <dbReference type="Proteomes" id="UP001273166"/>
    </source>
</evidence>
<comment type="caution">
    <text evidence="3">The sequence shown here is derived from an EMBL/GenBank/DDBJ whole genome shotgun (WGS) entry which is preliminary data.</text>
</comment>
<keyword evidence="1" id="KW-1133">Transmembrane helix</keyword>
<keyword evidence="1" id="KW-0812">Transmembrane</keyword>
<dbReference type="Proteomes" id="UP001273166">
    <property type="component" value="Unassembled WGS sequence"/>
</dbReference>
<reference evidence="3" key="1">
    <citation type="journal article" date="2023" name="Mol. Phylogenet. Evol.">
        <title>Genome-scale phylogeny and comparative genomics of the fungal order Sordariales.</title>
        <authorList>
            <person name="Hensen N."/>
            <person name="Bonometti L."/>
            <person name="Westerberg I."/>
            <person name="Brannstrom I.O."/>
            <person name="Guillou S."/>
            <person name="Cros-Aarteil S."/>
            <person name="Calhoun S."/>
            <person name="Haridas S."/>
            <person name="Kuo A."/>
            <person name="Mondo S."/>
            <person name="Pangilinan J."/>
            <person name="Riley R."/>
            <person name="LaButti K."/>
            <person name="Andreopoulos B."/>
            <person name="Lipzen A."/>
            <person name="Chen C."/>
            <person name="Yan M."/>
            <person name="Daum C."/>
            <person name="Ng V."/>
            <person name="Clum A."/>
            <person name="Steindorff A."/>
            <person name="Ohm R.A."/>
            <person name="Martin F."/>
            <person name="Silar P."/>
            <person name="Natvig D.O."/>
            <person name="Lalanne C."/>
            <person name="Gautier V."/>
            <person name="Ament-Velasquez S.L."/>
            <person name="Kruys A."/>
            <person name="Hutchinson M.I."/>
            <person name="Powell A.J."/>
            <person name="Barry K."/>
            <person name="Miller A.N."/>
            <person name="Grigoriev I.V."/>
            <person name="Debuchy R."/>
            <person name="Gladieux P."/>
            <person name="Hiltunen Thoren M."/>
            <person name="Johannesson H."/>
        </authorList>
    </citation>
    <scope>NUCLEOTIDE SEQUENCE</scope>
    <source>
        <strain evidence="3">CBS 333.67</strain>
    </source>
</reference>
<sequence length="287" mass="32202">MDIENRPEETGFPALARKLAINPDYEGFVFRTFDRLSARNLLHMEAKLACLEWKLDQVDERVAHGDNEGLRSIRAWEAFEESAKHDARPEYLQMKMCEEIKEALKEYQEALLRQHQVASLGEPETRVLKALRNQSHSTQGDPLLAGLAANRLDDSNRWDLVAIRRPVDKDMLFVFLQNHWMFRTTKIPNDTEYYKENHVAWAGAVISTGAAAGLLLGAIVALRVLEDRDVQLGLIGIFMALFAISVAVLTNARRAEVSASTVAYAAFLVVFVSSSPWSSGVGKDCAR</sequence>
<reference evidence="3" key="2">
    <citation type="submission" date="2023-06" db="EMBL/GenBank/DDBJ databases">
        <authorList>
            <consortium name="Lawrence Berkeley National Laboratory"/>
            <person name="Mondo S.J."/>
            <person name="Hensen N."/>
            <person name="Bonometti L."/>
            <person name="Westerberg I."/>
            <person name="Brannstrom I.O."/>
            <person name="Guillou S."/>
            <person name="Cros-Aarteil S."/>
            <person name="Calhoun S."/>
            <person name="Haridas S."/>
            <person name="Kuo A."/>
            <person name="Pangilinan J."/>
            <person name="Riley R."/>
            <person name="Labutti K."/>
            <person name="Andreopoulos B."/>
            <person name="Lipzen A."/>
            <person name="Chen C."/>
            <person name="Yanf M."/>
            <person name="Daum C."/>
            <person name="Ng V."/>
            <person name="Clum A."/>
            <person name="Steindorff A."/>
            <person name="Ohm R."/>
            <person name="Martin F."/>
            <person name="Silar P."/>
            <person name="Natvig D."/>
            <person name="Lalanne C."/>
            <person name="Gautier V."/>
            <person name="Ament-Velasquez S.L."/>
            <person name="Kruys A."/>
            <person name="Hutchinson M.I."/>
            <person name="Powell A.J."/>
            <person name="Barry K."/>
            <person name="Miller A.N."/>
            <person name="Grigoriev I.V."/>
            <person name="Debuchy R."/>
            <person name="Gladieux P."/>
            <person name="Thoren M.H."/>
            <person name="Johannesson H."/>
        </authorList>
    </citation>
    <scope>NUCLEOTIDE SEQUENCE</scope>
    <source>
        <strain evidence="3">CBS 333.67</strain>
    </source>
</reference>
<dbReference type="EMBL" id="JAUDZG010000004">
    <property type="protein sequence ID" value="KAK3306112.1"/>
    <property type="molecule type" value="Genomic_DNA"/>
</dbReference>
<protein>
    <recommendedName>
        <fullName evidence="2">DUF6594 domain-containing protein</fullName>
    </recommendedName>
</protein>
<gene>
    <name evidence="3" type="ORF">B0T15DRAFT_534397</name>
</gene>
<dbReference type="PANTHER" id="PTHR34502">
    <property type="entry name" value="DUF6594 DOMAIN-CONTAINING PROTEIN-RELATED"/>
    <property type="match status" value="1"/>
</dbReference>
<dbReference type="GeneID" id="87888264"/>
<dbReference type="PANTHER" id="PTHR34502:SF4">
    <property type="entry name" value="DUF6594 DOMAIN-CONTAINING PROTEIN"/>
    <property type="match status" value="1"/>
</dbReference>
<evidence type="ECO:0000259" key="2">
    <source>
        <dbReference type="Pfam" id="PF20237"/>
    </source>
</evidence>
<organism evidence="3 4">
    <name type="scientific">Chaetomium strumarium</name>
    <dbReference type="NCBI Taxonomy" id="1170767"/>
    <lineage>
        <taxon>Eukaryota</taxon>
        <taxon>Fungi</taxon>
        <taxon>Dikarya</taxon>
        <taxon>Ascomycota</taxon>
        <taxon>Pezizomycotina</taxon>
        <taxon>Sordariomycetes</taxon>
        <taxon>Sordariomycetidae</taxon>
        <taxon>Sordariales</taxon>
        <taxon>Chaetomiaceae</taxon>
        <taxon>Chaetomium</taxon>
    </lineage>
</organism>
<dbReference type="InterPro" id="IPR046529">
    <property type="entry name" value="DUF6594"/>
</dbReference>
<name>A0AAJ0GTW6_9PEZI</name>
<evidence type="ECO:0000256" key="1">
    <source>
        <dbReference type="SAM" id="Phobius"/>
    </source>
</evidence>
<feature type="domain" description="DUF6594" evidence="2">
    <location>
        <begin position="12"/>
        <end position="269"/>
    </location>
</feature>
<proteinExistence type="predicted"/>
<dbReference type="AlphaFoldDB" id="A0AAJ0GTW6"/>
<dbReference type="Pfam" id="PF20237">
    <property type="entry name" value="DUF6594"/>
    <property type="match status" value="1"/>
</dbReference>
<feature type="transmembrane region" description="Helical" evidence="1">
    <location>
        <begin position="199"/>
        <end position="225"/>
    </location>
</feature>
<keyword evidence="4" id="KW-1185">Reference proteome</keyword>
<keyword evidence="1" id="KW-0472">Membrane</keyword>
<accession>A0AAJ0GTW6</accession>
<feature type="transmembrane region" description="Helical" evidence="1">
    <location>
        <begin position="232"/>
        <end position="250"/>
    </location>
</feature>
<feature type="transmembrane region" description="Helical" evidence="1">
    <location>
        <begin position="262"/>
        <end position="282"/>
    </location>
</feature>
<dbReference type="RefSeq" id="XP_062721892.1">
    <property type="nucleotide sequence ID" value="XM_062869435.1"/>
</dbReference>